<evidence type="ECO:0000313" key="2">
    <source>
        <dbReference type="Proteomes" id="UP001465976"/>
    </source>
</evidence>
<gene>
    <name evidence="1" type="ORF">V5O48_010565</name>
</gene>
<keyword evidence="2" id="KW-1185">Reference proteome</keyword>
<reference evidence="1 2" key="1">
    <citation type="submission" date="2024-02" db="EMBL/GenBank/DDBJ databases">
        <title>A draft genome for the cacao thread blight pathogen Marasmius crinis-equi.</title>
        <authorList>
            <person name="Cohen S.P."/>
            <person name="Baruah I.K."/>
            <person name="Amoako-Attah I."/>
            <person name="Bukari Y."/>
            <person name="Meinhardt L.W."/>
            <person name="Bailey B.A."/>
        </authorList>
    </citation>
    <scope>NUCLEOTIDE SEQUENCE [LARGE SCALE GENOMIC DNA]</scope>
    <source>
        <strain evidence="1 2">GH-76</strain>
    </source>
</reference>
<name>A0ABR3F801_9AGAR</name>
<dbReference type="Proteomes" id="UP001465976">
    <property type="component" value="Unassembled WGS sequence"/>
</dbReference>
<evidence type="ECO:0000313" key="1">
    <source>
        <dbReference type="EMBL" id="KAL0571396.1"/>
    </source>
</evidence>
<organism evidence="1 2">
    <name type="scientific">Marasmius crinis-equi</name>
    <dbReference type="NCBI Taxonomy" id="585013"/>
    <lineage>
        <taxon>Eukaryota</taxon>
        <taxon>Fungi</taxon>
        <taxon>Dikarya</taxon>
        <taxon>Basidiomycota</taxon>
        <taxon>Agaricomycotina</taxon>
        <taxon>Agaricomycetes</taxon>
        <taxon>Agaricomycetidae</taxon>
        <taxon>Agaricales</taxon>
        <taxon>Marasmiineae</taxon>
        <taxon>Marasmiaceae</taxon>
        <taxon>Marasmius</taxon>
    </lineage>
</organism>
<dbReference type="EMBL" id="JBAHYK010000776">
    <property type="protein sequence ID" value="KAL0571396.1"/>
    <property type="molecule type" value="Genomic_DNA"/>
</dbReference>
<accession>A0ABR3F801</accession>
<protein>
    <submittedName>
        <fullName evidence="1">Uncharacterized protein</fullName>
    </submittedName>
</protein>
<proteinExistence type="predicted"/>
<comment type="caution">
    <text evidence="1">The sequence shown here is derived from an EMBL/GenBank/DDBJ whole genome shotgun (WGS) entry which is preliminary data.</text>
</comment>
<sequence>MTKRVDTTVRKRVNAAMGKRVDAFNTEPVDIPMTSLRLAACRCGGSGPMDVAFHRLDNQDEYHINSRFACLQTARALMLPDSTSFESSDAYVAELDAILSNLVDSSLLQSCAFGPELLSICRALFSSEEIWVFFSQARSGLTRLGRREKLLEWFKTFPDEYTEEVRNLRAEFESIFSD</sequence>